<sequence>MTTSRAGQVLDAGLILADAAAVTVPAMREMIDQQPPGMRRLIGYQLGWWDTDGARIEGRQGKTLRPALSLLSCQAVGGVVDQAIPAAVAVELLHNGMLVHDDIIDEDELRRGRPTLWKVYGVPTAILVGDVLFLLPAQVLVRAHAPLCIQGPDRLVSALQISMDGGVTEILLEQRATATFAEVTQVIAAKTSALMAASCALGAVAAGADPDRIDHFHAFGHHLGTAFQIADDLLGIWGEPVRTGKPVHSDLHSRKKSLPVVAALTADHPAGRALAELYADPRPLDAIRAARLIEEAGGRVFARQQADQHVRAARAALADAAPAPSAAAKLTTLLHFGAHRDH</sequence>
<dbReference type="Pfam" id="PF00348">
    <property type="entry name" value="polyprenyl_synt"/>
    <property type="match status" value="1"/>
</dbReference>
<comment type="caution">
    <text evidence="4">The sequence shown here is derived from an EMBL/GenBank/DDBJ whole genome shotgun (WGS) entry which is preliminary data.</text>
</comment>
<evidence type="ECO:0000256" key="2">
    <source>
        <dbReference type="ARBA" id="ARBA00022842"/>
    </source>
</evidence>
<evidence type="ECO:0000256" key="3">
    <source>
        <dbReference type="RuleBase" id="RU004466"/>
    </source>
</evidence>
<evidence type="ECO:0000313" key="5">
    <source>
        <dbReference type="Proteomes" id="UP000549009"/>
    </source>
</evidence>
<dbReference type="RefSeq" id="WP_184926814.1">
    <property type="nucleotide sequence ID" value="NZ_BMSQ01000045.1"/>
</dbReference>
<dbReference type="GO" id="GO:0004161">
    <property type="term" value="F:dimethylallyltranstransferase activity"/>
    <property type="evidence" value="ECO:0007669"/>
    <property type="project" value="UniProtKB-EC"/>
</dbReference>
<dbReference type="Gene3D" id="1.10.600.10">
    <property type="entry name" value="Farnesyl Diphosphate Synthase"/>
    <property type="match status" value="1"/>
</dbReference>
<dbReference type="EC" id="2.5.1.29" evidence="4"/>
<protein>
    <submittedName>
        <fullName evidence="4">Geranylgeranyl diphosphate synthase type I</fullName>
        <ecNumber evidence="4">2.5.1.1</ecNumber>
        <ecNumber evidence="4">2.5.1.10</ecNumber>
        <ecNumber evidence="4">2.5.1.29</ecNumber>
    </submittedName>
</protein>
<evidence type="ECO:0000313" key="4">
    <source>
        <dbReference type="EMBL" id="MBB5109803.1"/>
    </source>
</evidence>
<dbReference type="SFLD" id="SFLDS00005">
    <property type="entry name" value="Isoprenoid_Synthase_Type_I"/>
    <property type="match status" value="1"/>
</dbReference>
<dbReference type="PROSITE" id="PS00444">
    <property type="entry name" value="POLYPRENYL_SYNTHASE_2"/>
    <property type="match status" value="1"/>
</dbReference>
<dbReference type="GO" id="GO:0008299">
    <property type="term" value="P:isoprenoid biosynthetic process"/>
    <property type="evidence" value="ECO:0007669"/>
    <property type="project" value="InterPro"/>
</dbReference>
<dbReference type="PANTHER" id="PTHR12001:SF86">
    <property type="entry name" value="GERANYLGERANYL DIPHOSPHATE SYNTHASE"/>
    <property type="match status" value="1"/>
</dbReference>
<dbReference type="EC" id="2.5.1.1" evidence="4"/>
<evidence type="ECO:0000256" key="1">
    <source>
        <dbReference type="ARBA" id="ARBA00022723"/>
    </source>
</evidence>
<dbReference type="GO" id="GO:0004311">
    <property type="term" value="F:geranylgeranyl diphosphate synthase activity"/>
    <property type="evidence" value="ECO:0007669"/>
    <property type="project" value="UniProtKB-EC"/>
</dbReference>
<dbReference type="PANTHER" id="PTHR12001">
    <property type="entry name" value="GERANYLGERANYL PYROPHOSPHATE SYNTHASE"/>
    <property type="match status" value="1"/>
</dbReference>
<dbReference type="GO" id="GO:0004337">
    <property type="term" value="F:(2E,6E)-farnesyl diphosphate synthase activity"/>
    <property type="evidence" value="ECO:0007669"/>
    <property type="project" value="UniProtKB-EC"/>
</dbReference>
<keyword evidence="2" id="KW-0460">Magnesium</keyword>
<keyword evidence="5" id="KW-1185">Reference proteome</keyword>
<dbReference type="InterPro" id="IPR033749">
    <property type="entry name" value="Polyprenyl_synt_CS"/>
</dbReference>
<reference evidence="4 5" key="1">
    <citation type="submission" date="2020-08" db="EMBL/GenBank/DDBJ databases">
        <title>Genomic Encyclopedia of Type Strains, Phase III (KMG-III): the genomes of soil and plant-associated and newly described type strains.</title>
        <authorList>
            <person name="Whitman W."/>
        </authorList>
    </citation>
    <scope>NUCLEOTIDE SEQUENCE [LARGE SCALE GENOMIC DNA]</scope>
    <source>
        <strain evidence="4 5">CECT 3146</strain>
    </source>
</reference>
<accession>A0A7W8B3T9</accession>
<keyword evidence="3 4" id="KW-0808">Transferase</keyword>
<dbReference type="EC" id="2.5.1.10" evidence="4"/>
<dbReference type="PROSITE" id="PS00723">
    <property type="entry name" value="POLYPRENYL_SYNTHASE_1"/>
    <property type="match status" value="1"/>
</dbReference>
<dbReference type="EMBL" id="JACHJD010000039">
    <property type="protein sequence ID" value="MBB5109803.1"/>
    <property type="molecule type" value="Genomic_DNA"/>
</dbReference>
<dbReference type="SFLD" id="SFLDG01017">
    <property type="entry name" value="Polyprenyl_Transferase_Like"/>
    <property type="match status" value="1"/>
</dbReference>
<organism evidence="4 5">
    <name type="scientific">Streptomyces spectabilis</name>
    <dbReference type="NCBI Taxonomy" id="68270"/>
    <lineage>
        <taxon>Bacteria</taxon>
        <taxon>Bacillati</taxon>
        <taxon>Actinomycetota</taxon>
        <taxon>Actinomycetes</taxon>
        <taxon>Kitasatosporales</taxon>
        <taxon>Streptomycetaceae</taxon>
        <taxon>Streptomyces</taxon>
    </lineage>
</organism>
<dbReference type="InterPro" id="IPR000092">
    <property type="entry name" value="Polyprenyl_synt"/>
</dbReference>
<name>A0A7W8B3T9_STRST</name>
<proteinExistence type="inferred from homology"/>
<dbReference type="CDD" id="cd00685">
    <property type="entry name" value="Trans_IPPS_HT"/>
    <property type="match status" value="1"/>
</dbReference>
<dbReference type="AlphaFoldDB" id="A0A7W8B3T9"/>
<dbReference type="Proteomes" id="UP000549009">
    <property type="component" value="Unassembled WGS sequence"/>
</dbReference>
<dbReference type="SUPFAM" id="SSF48576">
    <property type="entry name" value="Terpenoid synthases"/>
    <property type="match status" value="1"/>
</dbReference>
<comment type="similarity">
    <text evidence="3">Belongs to the FPP/GGPP synthase family.</text>
</comment>
<dbReference type="GO" id="GO:0046872">
    <property type="term" value="F:metal ion binding"/>
    <property type="evidence" value="ECO:0007669"/>
    <property type="project" value="UniProtKB-KW"/>
</dbReference>
<gene>
    <name evidence="4" type="ORF">FHS40_008933</name>
</gene>
<keyword evidence="1" id="KW-0479">Metal-binding</keyword>
<dbReference type="InterPro" id="IPR008949">
    <property type="entry name" value="Isoprenoid_synthase_dom_sf"/>
</dbReference>